<organism evidence="2 3">
    <name type="scientific">Brachybacterium hainanense</name>
    <dbReference type="NCBI Taxonomy" id="1541174"/>
    <lineage>
        <taxon>Bacteria</taxon>
        <taxon>Bacillati</taxon>
        <taxon>Actinomycetota</taxon>
        <taxon>Actinomycetes</taxon>
        <taxon>Micrococcales</taxon>
        <taxon>Dermabacteraceae</taxon>
        <taxon>Brachybacterium</taxon>
    </lineage>
</organism>
<protein>
    <recommendedName>
        <fullName evidence="4">Amidotransferase</fullName>
    </recommendedName>
</protein>
<proteinExistence type="predicted"/>
<gene>
    <name evidence="2" type="ORF">ACFFF6_02945</name>
</gene>
<feature type="transmembrane region" description="Helical" evidence="1">
    <location>
        <begin position="34"/>
        <end position="52"/>
    </location>
</feature>
<evidence type="ECO:0000313" key="3">
    <source>
        <dbReference type="Proteomes" id="UP001589793"/>
    </source>
</evidence>
<evidence type="ECO:0000256" key="1">
    <source>
        <dbReference type="SAM" id="Phobius"/>
    </source>
</evidence>
<keyword evidence="1" id="KW-0812">Transmembrane</keyword>
<dbReference type="EMBL" id="JBHLSV010000003">
    <property type="protein sequence ID" value="MFC0672909.1"/>
    <property type="molecule type" value="Genomic_DNA"/>
</dbReference>
<keyword evidence="1" id="KW-1133">Transmembrane helix</keyword>
<dbReference type="Proteomes" id="UP001589793">
    <property type="component" value="Unassembled WGS sequence"/>
</dbReference>
<name>A0ABV6R8L0_9MICO</name>
<reference evidence="2 3" key="1">
    <citation type="submission" date="2024-09" db="EMBL/GenBank/DDBJ databases">
        <authorList>
            <person name="Sun Q."/>
            <person name="Mori K."/>
        </authorList>
    </citation>
    <scope>NUCLEOTIDE SEQUENCE [LARGE SCALE GENOMIC DNA]</scope>
    <source>
        <strain evidence="2 3">CICC 10874</strain>
    </source>
</reference>
<keyword evidence="1" id="KW-0472">Membrane</keyword>
<sequence length="53" mass="5787">MSLALAFIMLFAGGMLLGGTWSFFRTKKPWWQTALLGVVGAVCIGVSLWRILA</sequence>
<evidence type="ECO:0008006" key="4">
    <source>
        <dbReference type="Google" id="ProtNLM"/>
    </source>
</evidence>
<keyword evidence="3" id="KW-1185">Reference proteome</keyword>
<comment type="caution">
    <text evidence="2">The sequence shown here is derived from an EMBL/GenBank/DDBJ whole genome shotgun (WGS) entry which is preliminary data.</text>
</comment>
<dbReference type="RefSeq" id="WP_376978068.1">
    <property type="nucleotide sequence ID" value="NZ_JBHLSV010000003.1"/>
</dbReference>
<evidence type="ECO:0000313" key="2">
    <source>
        <dbReference type="EMBL" id="MFC0672909.1"/>
    </source>
</evidence>
<accession>A0ABV6R8L0</accession>